<accession>A0A1F7XSP5</accession>
<dbReference type="GO" id="GO:0000774">
    <property type="term" value="F:adenyl-nucleotide exchange factor activity"/>
    <property type="evidence" value="ECO:0007669"/>
    <property type="project" value="InterPro"/>
</dbReference>
<keyword evidence="3" id="KW-0346">Stress response</keyword>
<dbReference type="SUPFAM" id="SSF58014">
    <property type="entry name" value="Coiled-coil domain of nucleotide exchange factor GrpE"/>
    <property type="match status" value="1"/>
</dbReference>
<dbReference type="GO" id="GO:0006457">
    <property type="term" value="P:protein folding"/>
    <property type="evidence" value="ECO:0007669"/>
    <property type="project" value="InterPro"/>
</dbReference>
<comment type="subcellular location">
    <subcellularLocation>
        <location evidence="3">Cytoplasm</location>
    </subcellularLocation>
</comment>
<dbReference type="GO" id="GO:0005737">
    <property type="term" value="C:cytoplasm"/>
    <property type="evidence" value="ECO:0007669"/>
    <property type="project" value="UniProtKB-SubCell"/>
</dbReference>
<organism evidence="6 7">
    <name type="scientific">Candidatus Woesebacteria bacterium RIFCSPHIGHO2_01_FULL_37_10</name>
    <dbReference type="NCBI Taxonomy" id="1802489"/>
    <lineage>
        <taxon>Bacteria</taxon>
        <taxon>Candidatus Woeseibacteriota</taxon>
    </lineage>
</organism>
<reference evidence="6 7" key="1">
    <citation type="journal article" date="2016" name="Nat. Commun.">
        <title>Thousands of microbial genomes shed light on interconnected biogeochemical processes in an aquifer system.</title>
        <authorList>
            <person name="Anantharaman K."/>
            <person name="Brown C.T."/>
            <person name="Hug L.A."/>
            <person name="Sharon I."/>
            <person name="Castelle C.J."/>
            <person name="Probst A.J."/>
            <person name="Thomas B.C."/>
            <person name="Singh A."/>
            <person name="Wilkins M.J."/>
            <person name="Karaoz U."/>
            <person name="Brodie E.L."/>
            <person name="Williams K.H."/>
            <person name="Hubbard S.S."/>
            <person name="Banfield J.F."/>
        </authorList>
    </citation>
    <scope>NUCLEOTIDE SEQUENCE [LARGE SCALE GENOMIC DNA]</scope>
</reference>
<evidence type="ECO:0000313" key="7">
    <source>
        <dbReference type="Proteomes" id="UP000178446"/>
    </source>
</evidence>
<name>A0A1F7XSP5_9BACT</name>
<evidence type="ECO:0000256" key="3">
    <source>
        <dbReference type="HAMAP-Rule" id="MF_01151"/>
    </source>
</evidence>
<comment type="caution">
    <text evidence="6">The sequence shown here is derived from an EMBL/GenBank/DDBJ whole genome shotgun (WGS) entry which is preliminary data.</text>
</comment>
<dbReference type="GO" id="GO:0042803">
    <property type="term" value="F:protein homodimerization activity"/>
    <property type="evidence" value="ECO:0007669"/>
    <property type="project" value="InterPro"/>
</dbReference>
<dbReference type="Pfam" id="PF01025">
    <property type="entry name" value="GrpE"/>
    <property type="match status" value="1"/>
</dbReference>
<keyword evidence="2 3" id="KW-0143">Chaperone</keyword>
<keyword evidence="5" id="KW-0175">Coiled coil</keyword>
<dbReference type="PANTHER" id="PTHR21237">
    <property type="entry name" value="GRPE PROTEIN"/>
    <property type="match status" value="1"/>
</dbReference>
<dbReference type="AlphaFoldDB" id="A0A1F7XSP5"/>
<sequence>MRRKATEKQDTLGQLKSQLVRALADYDNLRKRVEREKEDIKNFASLGIVIRLLPIYDMLQDAQKHLNDSGLAITIGELEKLLGEEGIEKIKVETGLKFDENIHEAVEIIKGADIGLIAESVLSGWKFKEGPVIRAAKVKVYGIR</sequence>
<comment type="subunit">
    <text evidence="3">Homodimer.</text>
</comment>
<proteinExistence type="inferred from homology"/>
<comment type="function">
    <text evidence="3">Participates actively in the response to hyperosmotic and heat shock by preventing the aggregation of stress-denatured proteins, in association with DnaK and GrpE. It is the nucleotide exchange factor for DnaK and may function as a thermosensor. Unfolded proteins bind initially to DnaJ; upon interaction with the DnaJ-bound protein, DnaK hydrolyzes its bound ATP, resulting in the formation of a stable complex. GrpE releases ADP from DnaK; ATP binding to DnaK triggers the release of the substrate protein, thus completing the reaction cycle. Several rounds of ATP-dependent interactions between DnaJ, DnaK and GrpE are required for fully efficient folding.</text>
</comment>
<evidence type="ECO:0000256" key="4">
    <source>
        <dbReference type="RuleBase" id="RU004478"/>
    </source>
</evidence>
<dbReference type="Gene3D" id="3.90.20.20">
    <property type="match status" value="1"/>
</dbReference>
<dbReference type="GO" id="GO:0051087">
    <property type="term" value="F:protein-folding chaperone binding"/>
    <property type="evidence" value="ECO:0007669"/>
    <property type="project" value="InterPro"/>
</dbReference>
<dbReference type="InterPro" id="IPR000740">
    <property type="entry name" value="GrpE"/>
</dbReference>
<dbReference type="InterPro" id="IPR013805">
    <property type="entry name" value="GrpE_CC"/>
</dbReference>
<evidence type="ECO:0000256" key="1">
    <source>
        <dbReference type="ARBA" id="ARBA00009054"/>
    </source>
</evidence>
<dbReference type="PRINTS" id="PR00773">
    <property type="entry name" value="GRPEPROTEIN"/>
</dbReference>
<dbReference type="Proteomes" id="UP000178446">
    <property type="component" value="Unassembled WGS sequence"/>
</dbReference>
<keyword evidence="3" id="KW-0963">Cytoplasm</keyword>
<gene>
    <name evidence="3" type="primary">grpE</name>
    <name evidence="6" type="ORF">A2685_03030</name>
</gene>
<comment type="similarity">
    <text evidence="1 3 4">Belongs to the GrpE family.</text>
</comment>
<feature type="coiled-coil region" evidence="5">
    <location>
        <begin position="12"/>
        <end position="46"/>
    </location>
</feature>
<dbReference type="HAMAP" id="MF_01151">
    <property type="entry name" value="GrpE"/>
    <property type="match status" value="1"/>
</dbReference>
<dbReference type="PANTHER" id="PTHR21237:SF23">
    <property type="entry name" value="GRPE PROTEIN HOMOLOG, MITOCHONDRIAL"/>
    <property type="match status" value="1"/>
</dbReference>
<dbReference type="EMBL" id="MGGB01000058">
    <property type="protein sequence ID" value="OGM18053.1"/>
    <property type="molecule type" value="Genomic_DNA"/>
</dbReference>
<dbReference type="GO" id="GO:0051082">
    <property type="term" value="F:unfolded protein binding"/>
    <property type="evidence" value="ECO:0007669"/>
    <property type="project" value="TreeGrafter"/>
</dbReference>
<evidence type="ECO:0000313" key="6">
    <source>
        <dbReference type="EMBL" id="OGM18053.1"/>
    </source>
</evidence>
<evidence type="ECO:0000256" key="2">
    <source>
        <dbReference type="ARBA" id="ARBA00023186"/>
    </source>
</evidence>
<evidence type="ECO:0000256" key="5">
    <source>
        <dbReference type="SAM" id="Coils"/>
    </source>
</evidence>
<protein>
    <recommendedName>
        <fullName evidence="3">Protein GrpE</fullName>
    </recommendedName>
    <alternativeName>
        <fullName evidence="3">HSP-70 cofactor</fullName>
    </alternativeName>
</protein>